<dbReference type="AlphaFoldDB" id="A0A0U3DXE1"/>
<dbReference type="EMBL" id="CP006867">
    <property type="protein sequence ID" value="ALU12170.1"/>
    <property type="molecule type" value="Genomic_DNA"/>
</dbReference>
<gene>
    <name evidence="1" type="ORF">EYM_01030</name>
</gene>
<dbReference type="GeneID" id="30679623"/>
<dbReference type="RefSeq" id="WP_075049268.1">
    <property type="nucleotide sequence ID" value="NZ_CP006867.1"/>
</dbReference>
<evidence type="ECO:0000313" key="2">
    <source>
        <dbReference type="Proteomes" id="UP000060778"/>
    </source>
</evidence>
<dbReference type="Proteomes" id="UP000060778">
    <property type="component" value="Chromosome"/>
</dbReference>
<dbReference type="STRING" id="940295.EYM_01030"/>
<sequence length="78" mass="8930">MKEFDLTTQSAVCGDMVSNLAMVAQELEPGEEAKVKIPKEYEKEIEIYKDMLKMLDVEIEEISKEGDEIILILKKLPK</sequence>
<dbReference type="KEGG" id="iis:EYM_01030"/>
<keyword evidence="2" id="KW-1185">Reference proteome</keyword>
<protein>
    <submittedName>
        <fullName evidence="1">Uncharacterized protein</fullName>
    </submittedName>
</protein>
<evidence type="ECO:0000313" key="1">
    <source>
        <dbReference type="EMBL" id="ALU12170.1"/>
    </source>
</evidence>
<proteinExistence type="predicted"/>
<dbReference type="OrthoDB" id="32958at2157"/>
<reference evidence="1 2" key="1">
    <citation type="submission" date="2013-11" db="EMBL/GenBank/DDBJ databases">
        <title>Comparative genomics of Ignicoccus.</title>
        <authorList>
            <person name="Podar M."/>
        </authorList>
    </citation>
    <scope>NUCLEOTIDE SEQUENCE [LARGE SCALE GENOMIC DNA]</scope>
    <source>
        <strain evidence="1 2">DSM 13165</strain>
    </source>
</reference>
<organism evidence="1 2">
    <name type="scientific">Ignicoccus islandicus DSM 13165</name>
    <dbReference type="NCBI Taxonomy" id="940295"/>
    <lineage>
        <taxon>Archaea</taxon>
        <taxon>Thermoproteota</taxon>
        <taxon>Thermoprotei</taxon>
        <taxon>Desulfurococcales</taxon>
        <taxon>Desulfurococcaceae</taxon>
        <taxon>Ignicoccus</taxon>
    </lineage>
</organism>
<name>A0A0U3DXE1_9CREN</name>
<accession>A0A0U3DXE1</accession>